<sequence length="114" mass="12981">MSDTPVDKHGKPLFPAPPALSSEVRLCLHRTAHIQVRRHYRKVDTDFDLKGSLGDATRVAAVRQDTDEPEWIPAPGHKDNKGQGMWRRAVRFESEVPPSYFTGEHHVWDGDEKN</sequence>
<accession>A0AAW0E379</accession>
<comment type="caution">
    <text evidence="2">The sequence shown here is derived from an EMBL/GenBank/DDBJ whole genome shotgun (WGS) entry which is preliminary data.</text>
</comment>
<gene>
    <name evidence="2" type="ORF">R3P38DRAFT_1182838</name>
</gene>
<evidence type="ECO:0000313" key="2">
    <source>
        <dbReference type="EMBL" id="KAK7057661.1"/>
    </source>
</evidence>
<proteinExistence type="predicted"/>
<dbReference type="AlphaFoldDB" id="A0AAW0E379"/>
<feature type="region of interest" description="Disordered" evidence="1">
    <location>
        <begin position="62"/>
        <end position="84"/>
    </location>
</feature>
<reference evidence="2 3" key="1">
    <citation type="journal article" date="2024" name="J Genomics">
        <title>Draft genome sequencing and assembly of Favolaschia claudopus CIRM-BRFM 2984 isolated from oak limbs.</title>
        <authorList>
            <person name="Navarro D."/>
            <person name="Drula E."/>
            <person name="Chaduli D."/>
            <person name="Cazenave R."/>
            <person name="Ahrendt S."/>
            <person name="Wang J."/>
            <person name="Lipzen A."/>
            <person name="Daum C."/>
            <person name="Barry K."/>
            <person name="Grigoriev I.V."/>
            <person name="Favel A."/>
            <person name="Rosso M.N."/>
            <person name="Martin F."/>
        </authorList>
    </citation>
    <scope>NUCLEOTIDE SEQUENCE [LARGE SCALE GENOMIC DNA]</scope>
    <source>
        <strain evidence="2 3">CIRM-BRFM 2984</strain>
    </source>
</reference>
<evidence type="ECO:0000256" key="1">
    <source>
        <dbReference type="SAM" id="MobiDB-lite"/>
    </source>
</evidence>
<keyword evidence="3" id="KW-1185">Reference proteome</keyword>
<dbReference type="EMBL" id="JAWWNJ010000004">
    <property type="protein sequence ID" value="KAK7057661.1"/>
    <property type="molecule type" value="Genomic_DNA"/>
</dbReference>
<evidence type="ECO:0000313" key="3">
    <source>
        <dbReference type="Proteomes" id="UP001362999"/>
    </source>
</evidence>
<name>A0AAW0E379_9AGAR</name>
<organism evidence="2 3">
    <name type="scientific">Favolaschia claudopus</name>
    <dbReference type="NCBI Taxonomy" id="2862362"/>
    <lineage>
        <taxon>Eukaryota</taxon>
        <taxon>Fungi</taxon>
        <taxon>Dikarya</taxon>
        <taxon>Basidiomycota</taxon>
        <taxon>Agaricomycotina</taxon>
        <taxon>Agaricomycetes</taxon>
        <taxon>Agaricomycetidae</taxon>
        <taxon>Agaricales</taxon>
        <taxon>Marasmiineae</taxon>
        <taxon>Mycenaceae</taxon>
        <taxon>Favolaschia</taxon>
    </lineage>
</organism>
<dbReference type="Proteomes" id="UP001362999">
    <property type="component" value="Unassembled WGS sequence"/>
</dbReference>
<protein>
    <submittedName>
        <fullName evidence="2">Uncharacterized protein</fullName>
    </submittedName>
</protein>